<dbReference type="InterPro" id="IPR006551">
    <property type="entry name" value="Polynucleotide_phosphatase"/>
</dbReference>
<accession>A0A024TWV3</accession>
<protein>
    <submittedName>
        <fullName evidence="2">Polynucleotide kinase 3'-phosphatase, variant 1</fullName>
    </submittedName>
</protein>
<dbReference type="SUPFAM" id="SSF56784">
    <property type="entry name" value="HAD-like"/>
    <property type="match status" value="1"/>
</dbReference>
<dbReference type="GO" id="GO:0003690">
    <property type="term" value="F:double-stranded DNA binding"/>
    <property type="evidence" value="ECO:0007669"/>
    <property type="project" value="TreeGrafter"/>
</dbReference>
<dbReference type="GO" id="GO:0046404">
    <property type="term" value="F:ATP-dependent polydeoxyribonucleotide 5'-hydroxyl-kinase activity"/>
    <property type="evidence" value="ECO:0007669"/>
    <property type="project" value="TreeGrafter"/>
</dbReference>
<evidence type="ECO:0000313" key="2">
    <source>
        <dbReference type="EMBL" id="ETV98650.1"/>
    </source>
</evidence>
<feature type="compositionally biased region" description="Basic and acidic residues" evidence="1">
    <location>
        <begin position="12"/>
        <end position="33"/>
    </location>
</feature>
<sequence length="429" mass="46858">MDKFVTKTAKRPAADDGRDTSTAKKAKSVERPESPAVGECTWEEIGTVLYMCNFAAPSCGTKTLAKIAALDLDSTLISTKSGKTFPTDAKDWKFWNECVPTALRNVVADGYQVVVFSNQSGLSKGRVSATELKTKINAIAAQLNMPLRVFLMSSDDIMRKPRIGAWTLMLRHCNLDVDLANSFYCGDAAGRPKAAGKSKKDFSCADYKFALNVGIAFSTPERFFLKSTLGLHCNPESFELGHDPRSLLQTEHAAFQVASTDSQELVVLVGSPASGKSSFCKAYFSTHGRINQDTLKTLAKCKAAAQDMLSQGKSVVIDNTNRDIKSRAEWIAMARDHNVPVRAFYLDLPKALVFHLKEFRMLTSSDASKPTVPDMVIHGFFKNVQVPTVAEGFASVVHVPFVPLPHLVAEPSASFVEQDKSLLTSFLLG</sequence>
<dbReference type="GeneID" id="20085813"/>
<keyword evidence="2" id="KW-0808">Transferase</keyword>
<gene>
    <name evidence="2" type="ORF">H310_08763</name>
</gene>
<dbReference type="Pfam" id="PF13671">
    <property type="entry name" value="AAA_33"/>
    <property type="match status" value="1"/>
</dbReference>
<dbReference type="PANTHER" id="PTHR12083:SF9">
    <property type="entry name" value="BIFUNCTIONAL POLYNUCLEOTIDE PHOSPHATASE_KINASE"/>
    <property type="match status" value="1"/>
</dbReference>
<dbReference type="Gene3D" id="3.40.50.1000">
    <property type="entry name" value="HAD superfamily/HAD-like"/>
    <property type="match status" value="1"/>
</dbReference>
<dbReference type="NCBIfam" id="TIGR01662">
    <property type="entry name" value="HAD-SF-IIIA"/>
    <property type="match status" value="1"/>
</dbReference>
<evidence type="ECO:0000256" key="1">
    <source>
        <dbReference type="SAM" id="MobiDB-lite"/>
    </source>
</evidence>
<dbReference type="AlphaFoldDB" id="A0A024TWV3"/>
<dbReference type="InterPro" id="IPR006549">
    <property type="entry name" value="HAD-SF_hydro_IIIA"/>
</dbReference>
<dbReference type="SUPFAM" id="SSF52540">
    <property type="entry name" value="P-loop containing nucleoside triphosphate hydrolases"/>
    <property type="match status" value="1"/>
</dbReference>
<dbReference type="InterPro" id="IPR027417">
    <property type="entry name" value="P-loop_NTPase"/>
</dbReference>
<dbReference type="InterPro" id="IPR013954">
    <property type="entry name" value="PNK3P"/>
</dbReference>
<name>A0A024TWV3_9STRA</name>
<dbReference type="FunFam" id="3.40.50.1000:FF:000078">
    <property type="entry name" value="Bifunctional polynucleotide phosphatase/kinase"/>
    <property type="match status" value="1"/>
</dbReference>
<feature type="region of interest" description="Disordered" evidence="1">
    <location>
        <begin position="1"/>
        <end position="33"/>
    </location>
</feature>
<dbReference type="Pfam" id="PF08645">
    <property type="entry name" value="PNK3P"/>
    <property type="match status" value="1"/>
</dbReference>
<dbReference type="VEuPathDB" id="FungiDB:H310_08763"/>
<dbReference type="EMBL" id="KI913969">
    <property type="protein sequence ID" value="ETV98650.1"/>
    <property type="molecule type" value="Genomic_DNA"/>
</dbReference>
<dbReference type="PANTHER" id="PTHR12083">
    <property type="entry name" value="BIFUNCTIONAL POLYNUCLEOTIDE PHOSPHATASE/KINASE"/>
    <property type="match status" value="1"/>
</dbReference>
<dbReference type="FunFam" id="3.40.50.300:FF:000737">
    <property type="entry name" value="Bifunctional polynucleotide phosphatase/kinase"/>
    <property type="match status" value="1"/>
</dbReference>
<dbReference type="Gene3D" id="3.40.50.300">
    <property type="entry name" value="P-loop containing nucleotide triphosphate hydrolases"/>
    <property type="match status" value="1"/>
</dbReference>
<dbReference type="OrthoDB" id="19045at2759"/>
<proteinExistence type="predicted"/>
<dbReference type="GO" id="GO:0046403">
    <property type="term" value="F:polynucleotide 3'-phosphatase activity"/>
    <property type="evidence" value="ECO:0007669"/>
    <property type="project" value="TreeGrafter"/>
</dbReference>
<dbReference type="RefSeq" id="XP_008872847.1">
    <property type="nucleotide sequence ID" value="XM_008874625.1"/>
</dbReference>
<dbReference type="InterPro" id="IPR036412">
    <property type="entry name" value="HAD-like_sf"/>
</dbReference>
<organism evidence="2">
    <name type="scientific">Aphanomyces invadans</name>
    <dbReference type="NCBI Taxonomy" id="157072"/>
    <lineage>
        <taxon>Eukaryota</taxon>
        <taxon>Sar</taxon>
        <taxon>Stramenopiles</taxon>
        <taxon>Oomycota</taxon>
        <taxon>Saprolegniomycetes</taxon>
        <taxon>Saprolegniales</taxon>
        <taxon>Verrucalvaceae</taxon>
        <taxon>Aphanomyces</taxon>
    </lineage>
</organism>
<dbReference type="InterPro" id="IPR023214">
    <property type="entry name" value="HAD_sf"/>
</dbReference>
<dbReference type="NCBIfam" id="TIGR01664">
    <property type="entry name" value="DNA-3'-Pase"/>
    <property type="match status" value="1"/>
</dbReference>
<keyword evidence="2" id="KW-0418">Kinase</keyword>
<dbReference type="STRING" id="157072.A0A024TWV3"/>
<reference evidence="2" key="1">
    <citation type="submission" date="2013-12" db="EMBL/GenBank/DDBJ databases">
        <title>The Genome Sequence of Aphanomyces invadans NJM9701.</title>
        <authorList>
            <consortium name="The Broad Institute Genomics Platform"/>
            <person name="Russ C."/>
            <person name="Tyler B."/>
            <person name="van West P."/>
            <person name="Dieguez-Uribeondo J."/>
            <person name="Young S.K."/>
            <person name="Zeng Q."/>
            <person name="Gargeya S."/>
            <person name="Fitzgerald M."/>
            <person name="Abouelleil A."/>
            <person name="Alvarado L."/>
            <person name="Chapman S.B."/>
            <person name="Gainer-Dewar J."/>
            <person name="Goldberg J."/>
            <person name="Griggs A."/>
            <person name="Gujja S."/>
            <person name="Hansen M."/>
            <person name="Howarth C."/>
            <person name="Imamovic A."/>
            <person name="Ireland A."/>
            <person name="Larimer J."/>
            <person name="McCowan C."/>
            <person name="Murphy C."/>
            <person name="Pearson M."/>
            <person name="Poon T.W."/>
            <person name="Priest M."/>
            <person name="Roberts A."/>
            <person name="Saif S."/>
            <person name="Shea T."/>
            <person name="Sykes S."/>
            <person name="Wortman J."/>
            <person name="Nusbaum C."/>
            <person name="Birren B."/>
        </authorList>
    </citation>
    <scope>NUCLEOTIDE SEQUENCE [LARGE SCALE GENOMIC DNA]</scope>
    <source>
        <strain evidence="2">NJM9701</strain>
    </source>
</reference>
<dbReference type="GO" id="GO:0006281">
    <property type="term" value="P:DNA repair"/>
    <property type="evidence" value="ECO:0007669"/>
    <property type="project" value="TreeGrafter"/>
</dbReference>